<evidence type="ECO:0000313" key="5">
    <source>
        <dbReference type="Ensembl" id="ENSMODP00000047376.1"/>
    </source>
</evidence>
<evidence type="ECO:0000256" key="3">
    <source>
        <dbReference type="ARBA" id="ARBA00023134"/>
    </source>
</evidence>
<keyword evidence="2" id="KW-0547">Nucleotide-binding</keyword>
<dbReference type="Bgee" id="ENSMODG00000045817">
    <property type="expression patterns" value="Expressed in blood and 5 other cell types or tissues"/>
</dbReference>
<dbReference type="InterPro" id="IPR006703">
    <property type="entry name" value="G_AIG1"/>
</dbReference>
<accession>A0A5F8GJN0</accession>
<reference evidence="5" key="3">
    <citation type="submission" date="2025-09" db="UniProtKB">
        <authorList>
            <consortium name="Ensembl"/>
        </authorList>
    </citation>
    <scope>IDENTIFICATION</scope>
</reference>
<dbReference type="Gene3D" id="3.40.50.300">
    <property type="entry name" value="P-loop containing nucleotide triphosphate hydrolases"/>
    <property type="match status" value="1"/>
</dbReference>
<dbReference type="InParanoid" id="A0A5F8GJN0"/>
<organism evidence="5 6">
    <name type="scientific">Monodelphis domestica</name>
    <name type="common">Gray short-tailed opossum</name>
    <dbReference type="NCBI Taxonomy" id="13616"/>
    <lineage>
        <taxon>Eukaryota</taxon>
        <taxon>Metazoa</taxon>
        <taxon>Chordata</taxon>
        <taxon>Craniata</taxon>
        <taxon>Vertebrata</taxon>
        <taxon>Euteleostomi</taxon>
        <taxon>Mammalia</taxon>
        <taxon>Metatheria</taxon>
        <taxon>Didelphimorphia</taxon>
        <taxon>Didelphidae</taxon>
        <taxon>Monodelphis</taxon>
    </lineage>
</organism>
<keyword evidence="6" id="KW-1185">Reference proteome</keyword>
<comment type="similarity">
    <text evidence="1">Belongs to the TRAFAC class TrmE-Era-EngA-EngB-Septin-like GTPase superfamily. AIG1/Toc34/Toc159-like paraseptin GTPase family. IAN subfamily.</text>
</comment>
<dbReference type="PANTHER" id="PTHR10903">
    <property type="entry name" value="GTPASE, IMAP FAMILY MEMBER-RELATED"/>
    <property type="match status" value="1"/>
</dbReference>
<evidence type="ECO:0000313" key="6">
    <source>
        <dbReference type="Proteomes" id="UP000002280"/>
    </source>
</evidence>
<dbReference type="AlphaFoldDB" id="A0A5F8GJN0"/>
<dbReference type="GO" id="GO:0005525">
    <property type="term" value="F:GTP binding"/>
    <property type="evidence" value="ECO:0007669"/>
    <property type="project" value="UniProtKB-KW"/>
</dbReference>
<reference evidence="5 6" key="1">
    <citation type="journal article" date="2007" name="Nature">
        <title>Genome of the marsupial Monodelphis domestica reveals innovation in non-coding sequences.</title>
        <authorList>
            <person name="Mikkelsen T.S."/>
            <person name="Wakefield M.J."/>
            <person name="Aken B."/>
            <person name="Amemiya C.T."/>
            <person name="Chang J.L."/>
            <person name="Duke S."/>
            <person name="Garber M."/>
            <person name="Gentles A.J."/>
            <person name="Goodstadt L."/>
            <person name="Heger A."/>
            <person name="Jurka J."/>
            <person name="Kamal M."/>
            <person name="Mauceli E."/>
            <person name="Searle S.M."/>
            <person name="Sharpe T."/>
            <person name="Baker M.L."/>
            <person name="Batzer M.A."/>
            <person name="Benos P.V."/>
            <person name="Belov K."/>
            <person name="Clamp M."/>
            <person name="Cook A."/>
            <person name="Cuff J."/>
            <person name="Das R."/>
            <person name="Davidow L."/>
            <person name="Deakin J.E."/>
            <person name="Fazzari M.J."/>
            <person name="Glass J.L."/>
            <person name="Grabherr M."/>
            <person name="Greally J.M."/>
            <person name="Gu W."/>
            <person name="Hore T.A."/>
            <person name="Huttley G.A."/>
            <person name="Kleber M."/>
            <person name="Jirtle R.L."/>
            <person name="Koina E."/>
            <person name="Lee J.T."/>
            <person name="Mahony S."/>
            <person name="Marra M.A."/>
            <person name="Miller R.D."/>
            <person name="Nicholls R.D."/>
            <person name="Oda M."/>
            <person name="Papenfuss A.T."/>
            <person name="Parra Z.E."/>
            <person name="Pollock D.D."/>
            <person name="Ray D.A."/>
            <person name="Schein J.E."/>
            <person name="Speed T.P."/>
            <person name="Thompson K."/>
            <person name="VandeBerg J.L."/>
            <person name="Wade C.M."/>
            <person name="Walker J.A."/>
            <person name="Waters P.D."/>
            <person name="Webber C."/>
            <person name="Weidman J.R."/>
            <person name="Xie X."/>
            <person name="Zody M.C."/>
            <person name="Baldwin J."/>
            <person name="Abdouelleil A."/>
            <person name="Abdulkadir J."/>
            <person name="Abebe A."/>
            <person name="Abera B."/>
            <person name="Abreu J."/>
            <person name="Acer S.C."/>
            <person name="Aftuck L."/>
            <person name="Alexander A."/>
            <person name="An P."/>
            <person name="Anderson E."/>
            <person name="Anderson S."/>
            <person name="Arachi H."/>
            <person name="Azer M."/>
            <person name="Bachantsang P."/>
            <person name="Barry A."/>
            <person name="Bayul T."/>
            <person name="Berlin A."/>
            <person name="Bessette D."/>
            <person name="Bloom T."/>
            <person name="Bloom T."/>
            <person name="Boguslavskiy L."/>
            <person name="Bonnet C."/>
            <person name="Boukhgalter B."/>
            <person name="Bourzgui I."/>
            <person name="Brown A."/>
            <person name="Cahill P."/>
            <person name="Channer S."/>
            <person name="Cheshatsang Y."/>
            <person name="Chuda L."/>
            <person name="Citroen M."/>
            <person name="Collymore A."/>
            <person name="Cooke P."/>
            <person name="Costello M."/>
            <person name="D'Aco K."/>
            <person name="Daza R."/>
            <person name="De Haan G."/>
            <person name="DeGray S."/>
            <person name="DeMaso C."/>
            <person name="Dhargay N."/>
            <person name="Dooley K."/>
            <person name="Dooley E."/>
            <person name="Doricent M."/>
            <person name="Dorje P."/>
            <person name="Dorjee K."/>
            <person name="Dupes A."/>
            <person name="Elong R."/>
            <person name="Falk J."/>
            <person name="Farina A."/>
            <person name="Faro S."/>
            <person name="Ferguson D."/>
            <person name="Fisher S."/>
            <person name="Foley C.D."/>
            <person name="Franke A."/>
            <person name="Friedrich D."/>
            <person name="Gadbois L."/>
            <person name="Gearin G."/>
            <person name="Gearin C.R."/>
            <person name="Giannoukos G."/>
            <person name="Goode T."/>
            <person name="Graham J."/>
            <person name="Grandbois E."/>
            <person name="Grewal S."/>
            <person name="Gyaltsen K."/>
            <person name="Hafez N."/>
            <person name="Hagos B."/>
            <person name="Hall J."/>
            <person name="Henson C."/>
            <person name="Hollinger A."/>
            <person name="Honan T."/>
            <person name="Huard M.D."/>
            <person name="Hughes L."/>
            <person name="Hurhula B."/>
            <person name="Husby M.E."/>
            <person name="Kamat A."/>
            <person name="Kanga B."/>
            <person name="Kashin S."/>
            <person name="Khazanovich D."/>
            <person name="Kisner P."/>
            <person name="Lance K."/>
            <person name="Lara M."/>
            <person name="Lee W."/>
            <person name="Lennon N."/>
            <person name="Letendre F."/>
            <person name="LeVine R."/>
            <person name="Lipovsky A."/>
            <person name="Liu X."/>
            <person name="Liu J."/>
            <person name="Liu S."/>
            <person name="Lokyitsang T."/>
            <person name="Lokyitsang Y."/>
            <person name="Lubonja R."/>
            <person name="Lui A."/>
            <person name="MacDonald P."/>
            <person name="Magnisalis V."/>
            <person name="Maru K."/>
            <person name="Matthews C."/>
            <person name="McCusker W."/>
            <person name="McDonough S."/>
            <person name="Mehta T."/>
            <person name="Meldrim J."/>
            <person name="Meneus L."/>
            <person name="Mihai O."/>
            <person name="Mihalev A."/>
            <person name="Mihova T."/>
            <person name="Mittelman R."/>
            <person name="Mlenga V."/>
            <person name="Montmayeur A."/>
            <person name="Mulrain L."/>
            <person name="Navidi A."/>
            <person name="Naylor J."/>
            <person name="Negash T."/>
            <person name="Nguyen T."/>
            <person name="Nguyen N."/>
            <person name="Nicol R."/>
            <person name="Norbu C."/>
            <person name="Norbu N."/>
            <person name="Novod N."/>
            <person name="O'Neill B."/>
            <person name="Osman S."/>
            <person name="Markiewicz E."/>
            <person name="Oyono O.L."/>
            <person name="Patti C."/>
            <person name="Phunkhang P."/>
            <person name="Pierre F."/>
            <person name="Priest M."/>
            <person name="Raghuraman S."/>
            <person name="Rege F."/>
            <person name="Reyes R."/>
            <person name="Rise C."/>
            <person name="Rogov P."/>
            <person name="Ross K."/>
            <person name="Ryan E."/>
            <person name="Settipalli S."/>
            <person name="Shea T."/>
            <person name="Sherpa N."/>
            <person name="Shi L."/>
            <person name="Shih D."/>
            <person name="Sparrow T."/>
            <person name="Spaulding J."/>
            <person name="Stalker J."/>
            <person name="Stange-Thomann N."/>
            <person name="Stavropoulos S."/>
            <person name="Stone C."/>
            <person name="Strader C."/>
            <person name="Tesfaye S."/>
            <person name="Thomson T."/>
            <person name="Thoulutsang Y."/>
            <person name="Thoulutsang D."/>
            <person name="Topham K."/>
            <person name="Topping I."/>
            <person name="Tsamla T."/>
            <person name="Vassiliev H."/>
            <person name="Vo A."/>
            <person name="Wangchuk T."/>
            <person name="Wangdi T."/>
            <person name="Weiand M."/>
            <person name="Wilkinson J."/>
            <person name="Wilson A."/>
            <person name="Yadav S."/>
            <person name="Young G."/>
            <person name="Yu Q."/>
            <person name="Zembek L."/>
            <person name="Zhong D."/>
            <person name="Zimmer A."/>
            <person name="Zwirko Z."/>
            <person name="Jaffe D.B."/>
            <person name="Alvarez P."/>
            <person name="Brockman W."/>
            <person name="Butler J."/>
            <person name="Chin C."/>
            <person name="Gnerre S."/>
            <person name="MacCallum I."/>
            <person name="Graves J.A."/>
            <person name="Ponting C.P."/>
            <person name="Breen M."/>
            <person name="Samollow P.B."/>
            <person name="Lander E.S."/>
            <person name="Lindblad-Toh K."/>
        </authorList>
    </citation>
    <scope>NUCLEOTIDE SEQUENCE [LARGE SCALE GENOMIC DNA]</scope>
</reference>
<dbReference type="GO" id="GO:0005829">
    <property type="term" value="C:cytosol"/>
    <property type="evidence" value="ECO:0000318"/>
    <property type="project" value="GO_Central"/>
</dbReference>
<dbReference type="SUPFAM" id="SSF52540">
    <property type="entry name" value="P-loop containing nucleoside triphosphate hydrolases"/>
    <property type="match status" value="1"/>
</dbReference>
<dbReference type="PROSITE" id="PS51720">
    <property type="entry name" value="G_AIG1"/>
    <property type="match status" value="1"/>
</dbReference>
<name>A0A5F8GJN0_MONDO</name>
<protein>
    <recommendedName>
        <fullName evidence="4">AIG1-type G domain-containing protein</fullName>
    </recommendedName>
</protein>
<dbReference type="Proteomes" id="UP000002280">
    <property type="component" value="Chromosome 8"/>
</dbReference>
<dbReference type="PANTHER" id="PTHR10903:SF144">
    <property type="entry name" value="GTPASE IMAP FAMILY MEMBER 6"/>
    <property type="match status" value="1"/>
</dbReference>
<keyword evidence="3" id="KW-0342">GTP-binding</keyword>
<dbReference type="Pfam" id="PF04548">
    <property type="entry name" value="AIG1"/>
    <property type="match status" value="1"/>
</dbReference>
<dbReference type="GO" id="GO:0003924">
    <property type="term" value="F:GTPase activity"/>
    <property type="evidence" value="ECO:0000318"/>
    <property type="project" value="GO_Central"/>
</dbReference>
<dbReference type="InterPro" id="IPR027417">
    <property type="entry name" value="P-loop_NTPase"/>
</dbReference>
<dbReference type="InterPro" id="IPR045058">
    <property type="entry name" value="GIMA/IAN/Toc"/>
</dbReference>
<proteinExistence type="inferred from homology"/>
<dbReference type="STRING" id="13616.ENSMODP00000047376"/>
<sequence length="133" mass="14619">SLLWMKASSSRVIEGQQHSENRLNIILVGKSGVGKSATGNSILKKAIFPSKLSPQPVTEAIQESSRKWQKWTLVVIDTPPVLKKEDVTNKWGKELLSGSSTVFNCCPFSPPFQSSITMSLLLDGVSESHALWH</sequence>
<evidence type="ECO:0000256" key="2">
    <source>
        <dbReference type="ARBA" id="ARBA00022741"/>
    </source>
</evidence>
<feature type="domain" description="AIG1-type G" evidence="4">
    <location>
        <begin position="20"/>
        <end position="133"/>
    </location>
</feature>
<dbReference type="Ensembl" id="ENSMODT00000062110.1">
    <property type="protein sequence ID" value="ENSMODP00000047376.1"/>
    <property type="gene ID" value="ENSMODG00000045817.1"/>
</dbReference>
<evidence type="ECO:0000256" key="1">
    <source>
        <dbReference type="ARBA" id="ARBA00008535"/>
    </source>
</evidence>
<evidence type="ECO:0000259" key="4">
    <source>
        <dbReference type="PROSITE" id="PS51720"/>
    </source>
</evidence>
<reference evidence="5" key="2">
    <citation type="submission" date="2025-08" db="UniProtKB">
        <authorList>
            <consortium name="Ensembl"/>
        </authorList>
    </citation>
    <scope>IDENTIFICATION</scope>
</reference>